<evidence type="ECO:0000256" key="1">
    <source>
        <dbReference type="ARBA" id="ARBA00022649"/>
    </source>
</evidence>
<sequence length="144" mass="16833">MFITDSHRQQIRTYLNAMEQQFDVLQRLKPHSFEDFEQNPVLQAAGERSLHIALECLTDIGNIIIDALIMRDPASYEDIFDILTEEGVFTQAFHDHFIETVRFRKGLAHEYLTLQTATVYQQVQKHADDYETLRDSIARYVKLA</sequence>
<evidence type="ECO:0000313" key="6">
    <source>
        <dbReference type="Proteomes" id="UP001208017"/>
    </source>
</evidence>
<keyword evidence="3" id="KW-0378">Hydrolase</keyword>
<dbReference type="PANTHER" id="PTHR33397">
    <property type="entry name" value="UPF0331 PROTEIN YUTE"/>
    <property type="match status" value="1"/>
</dbReference>
<evidence type="ECO:0000256" key="3">
    <source>
        <dbReference type="ARBA" id="ARBA00022801"/>
    </source>
</evidence>
<dbReference type="InterPro" id="IPR037038">
    <property type="entry name" value="HepT-like_sf"/>
</dbReference>
<evidence type="ECO:0000256" key="2">
    <source>
        <dbReference type="ARBA" id="ARBA00022722"/>
    </source>
</evidence>
<dbReference type="InterPro" id="IPR052379">
    <property type="entry name" value="Type_VII_TA_RNase"/>
</dbReference>
<dbReference type="PANTHER" id="PTHR33397:SF5">
    <property type="entry name" value="RNASE YUTE-RELATED"/>
    <property type="match status" value="1"/>
</dbReference>
<proteinExistence type="inferred from homology"/>
<evidence type="ECO:0000256" key="4">
    <source>
        <dbReference type="ARBA" id="ARBA00024207"/>
    </source>
</evidence>
<organism evidence="5 6">
    <name type="scientific">Tumebacillus lacus</name>
    <dbReference type="NCBI Taxonomy" id="2995335"/>
    <lineage>
        <taxon>Bacteria</taxon>
        <taxon>Bacillati</taxon>
        <taxon>Bacillota</taxon>
        <taxon>Bacilli</taxon>
        <taxon>Bacillales</taxon>
        <taxon>Alicyclobacillaceae</taxon>
        <taxon>Tumebacillus</taxon>
    </lineage>
</organism>
<accession>A0ABT3X5F6</accession>
<dbReference type="Proteomes" id="UP001208017">
    <property type="component" value="Unassembled WGS sequence"/>
</dbReference>
<reference evidence="5 6" key="1">
    <citation type="submission" date="2022-11" db="EMBL/GenBank/DDBJ databases">
        <title>Study of microbial diversity in lake waters.</title>
        <authorList>
            <person name="Zhang J."/>
        </authorList>
    </citation>
    <scope>NUCLEOTIDE SEQUENCE [LARGE SCALE GENOMIC DNA]</scope>
    <source>
        <strain evidence="5 6">DT12</strain>
    </source>
</reference>
<name>A0ABT3X5F6_9BACL</name>
<comment type="similarity">
    <text evidence="4">Belongs to the HepT RNase toxin family.</text>
</comment>
<protein>
    <submittedName>
        <fullName evidence="5">DUF86 domain-containing protein</fullName>
    </submittedName>
</protein>
<dbReference type="Gene3D" id="1.20.120.580">
    <property type="entry name" value="bsu32300-like"/>
    <property type="match status" value="1"/>
</dbReference>
<keyword evidence="2" id="KW-0540">Nuclease</keyword>
<evidence type="ECO:0000313" key="5">
    <source>
        <dbReference type="EMBL" id="MCX7572132.1"/>
    </source>
</evidence>
<dbReference type="Pfam" id="PF01934">
    <property type="entry name" value="HepT-like"/>
    <property type="match status" value="1"/>
</dbReference>
<comment type="caution">
    <text evidence="5">The sequence shown here is derived from an EMBL/GenBank/DDBJ whole genome shotgun (WGS) entry which is preliminary data.</text>
</comment>
<dbReference type="EMBL" id="JAPMLT010000016">
    <property type="protein sequence ID" value="MCX7572132.1"/>
    <property type="molecule type" value="Genomic_DNA"/>
</dbReference>
<gene>
    <name evidence="5" type="ORF">OS242_19600</name>
</gene>
<dbReference type="NCBIfam" id="NF047751">
    <property type="entry name" value="HepT_toxin"/>
    <property type="match status" value="1"/>
</dbReference>
<dbReference type="RefSeq" id="WP_267153383.1">
    <property type="nucleotide sequence ID" value="NZ_JAPMLT010000016.1"/>
</dbReference>
<keyword evidence="1" id="KW-1277">Toxin-antitoxin system</keyword>
<dbReference type="InterPro" id="IPR008201">
    <property type="entry name" value="HepT-like"/>
</dbReference>
<keyword evidence="6" id="KW-1185">Reference proteome</keyword>